<name>A0A2B4SCJ5_STYPI</name>
<reference evidence="8" key="1">
    <citation type="journal article" date="2017" name="bioRxiv">
        <title>Comparative analysis of the genomes of Stylophora pistillata and Acropora digitifera provides evidence for extensive differences between species of corals.</title>
        <authorList>
            <person name="Voolstra C.R."/>
            <person name="Li Y."/>
            <person name="Liew Y.J."/>
            <person name="Baumgarten S."/>
            <person name="Zoccola D."/>
            <person name="Flot J.-F."/>
            <person name="Tambutte S."/>
            <person name="Allemand D."/>
            <person name="Aranda M."/>
        </authorList>
    </citation>
    <scope>NUCLEOTIDE SEQUENCE [LARGE SCALE GENOMIC DNA]</scope>
</reference>
<dbReference type="PANTHER" id="PTHR43272">
    <property type="entry name" value="LONG-CHAIN-FATTY-ACID--COA LIGASE"/>
    <property type="match status" value="1"/>
</dbReference>
<evidence type="ECO:0000256" key="3">
    <source>
        <dbReference type="ARBA" id="ARBA00023098"/>
    </source>
</evidence>
<evidence type="ECO:0000313" key="7">
    <source>
        <dbReference type="EMBL" id="PFX26540.1"/>
    </source>
</evidence>
<dbReference type="InterPro" id="IPR000873">
    <property type="entry name" value="AMP-dep_synth/lig_dom"/>
</dbReference>
<keyword evidence="1 7" id="KW-0436">Ligase</keyword>
<dbReference type="CDD" id="cd05933">
    <property type="entry name" value="ACSBG_like"/>
    <property type="match status" value="1"/>
</dbReference>
<protein>
    <recommendedName>
        <fullName evidence="4">long-chain-fatty-acid--CoA ligase</fullName>
        <ecNumber evidence="4">6.2.1.3</ecNumber>
    </recommendedName>
</protein>
<dbReference type="SUPFAM" id="SSF56801">
    <property type="entry name" value="Acetyl-CoA synthetase-like"/>
    <property type="match status" value="1"/>
</dbReference>
<dbReference type="GO" id="GO:0005783">
    <property type="term" value="C:endoplasmic reticulum"/>
    <property type="evidence" value="ECO:0007669"/>
    <property type="project" value="TreeGrafter"/>
</dbReference>
<evidence type="ECO:0000313" key="8">
    <source>
        <dbReference type="Proteomes" id="UP000225706"/>
    </source>
</evidence>
<dbReference type="Gene3D" id="3.40.50.12780">
    <property type="entry name" value="N-terminal domain of ligase-like"/>
    <property type="match status" value="2"/>
</dbReference>
<keyword evidence="2" id="KW-0276">Fatty acid metabolism</keyword>
<dbReference type="Pfam" id="PF23562">
    <property type="entry name" value="AMP-binding_C_3"/>
    <property type="match status" value="1"/>
</dbReference>
<dbReference type="PROSITE" id="PS00455">
    <property type="entry name" value="AMP_BINDING"/>
    <property type="match status" value="1"/>
</dbReference>
<sequence>MAESNNAQSGDENGIKIAQPSDIVLNLNESKTKDGQIVNGSVHYTGEETAAKGEGGGSSDKEVQQNGNEIEGHMNGHQNGDAKSPIGDEEIVKLAPTESTWTVQAEGAVKLLLGSTGSTSRTPVTVVQSVQRAVRHAPTRTALAVKRNDEWVKWTYAEYYESIQAAAKSFLKLGLERFHGVGIIGFNSPEWLISDLGAIFAGGLAVGIYATNSPEACHYVAENCEANVIVVENKHQLHKILQIWDKLPHLKAVVQYIGEIEGEKPSNVYTWKEFMEAGKDVPDETLQERMNELVPNKCCTLVYTSGTTGNPKGVMLSHDNLTWTAEAASRFVGVGEKGIEQVISYLPLSHIAAQMLDIFMPIYAVGTVWFAQPDALKGTLSQTLREVRPTLIFGVPRVYEKIMEKMKEIGQTVTGLKRKVANWAKGVALQGNMNLENGRHVPFGWTVANSLVLKKIRLALGLDRCRLCVVGAAPVTLETIRYFQSINIPLFELFGMSESTGPTTISIPGHVKAGSCGVAFDGVEVKIIEPDEEGNGEVCLRGRHVFMGYLKNEEKTHETLDEEGWLHSGDIGKIDEAGQLYITGRIKELIITAGGENIPPVPIEDAIKEEVPLISNVMVIGDKRKFLSCFLTLKVVVDVETGEPSDNLTDVALKYCKSIGSDAKTVSEILSTKDEKVMKAIQEGIDRANAKATSRAQKVQKWSILEKDFSLPGGELGPTLKLRRPIVCKMFKDEIDGFYEEA</sequence>
<keyword evidence="3" id="KW-0443">Lipid metabolism</keyword>
<dbReference type="STRING" id="50429.A0A2B4SCJ5"/>
<dbReference type="GO" id="GO:0016020">
    <property type="term" value="C:membrane"/>
    <property type="evidence" value="ECO:0007669"/>
    <property type="project" value="TreeGrafter"/>
</dbReference>
<dbReference type="GO" id="GO:0004467">
    <property type="term" value="F:long-chain fatty acid-CoA ligase activity"/>
    <property type="evidence" value="ECO:0007669"/>
    <property type="project" value="UniProtKB-EC"/>
</dbReference>
<dbReference type="PANTHER" id="PTHR43272:SF32">
    <property type="entry name" value="AMP-DEPENDENT SYNTHETASE_LIGASE DOMAIN-CONTAINING PROTEIN"/>
    <property type="match status" value="1"/>
</dbReference>
<dbReference type="EMBL" id="LSMT01000123">
    <property type="protein sequence ID" value="PFX26540.1"/>
    <property type="molecule type" value="Genomic_DNA"/>
</dbReference>
<dbReference type="OrthoDB" id="3633556at2759"/>
<dbReference type="AlphaFoldDB" id="A0A2B4SCJ5"/>
<proteinExistence type="predicted"/>
<dbReference type="InterPro" id="IPR042099">
    <property type="entry name" value="ANL_N_sf"/>
</dbReference>
<evidence type="ECO:0000256" key="1">
    <source>
        <dbReference type="ARBA" id="ARBA00022598"/>
    </source>
</evidence>
<accession>A0A2B4SCJ5</accession>
<evidence type="ECO:0000259" key="6">
    <source>
        <dbReference type="Pfam" id="PF00501"/>
    </source>
</evidence>
<keyword evidence="8" id="KW-1185">Reference proteome</keyword>
<dbReference type="Pfam" id="PF00501">
    <property type="entry name" value="AMP-binding"/>
    <property type="match status" value="1"/>
</dbReference>
<dbReference type="EC" id="6.2.1.3" evidence="4"/>
<dbReference type="Proteomes" id="UP000225706">
    <property type="component" value="Unassembled WGS sequence"/>
</dbReference>
<dbReference type="InterPro" id="IPR020845">
    <property type="entry name" value="AMP-binding_CS"/>
</dbReference>
<feature type="domain" description="AMP-dependent synthetase/ligase" evidence="6">
    <location>
        <begin position="131"/>
        <end position="550"/>
    </location>
</feature>
<comment type="caution">
    <text evidence="7">The sequence shown here is derived from an EMBL/GenBank/DDBJ whole genome shotgun (WGS) entry which is preliminary data.</text>
</comment>
<gene>
    <name evidence="7" type="primary">acsbg2</name>
    <name evidence="7" type="ORF">AWC38_SpisGene8766</name>
</gene>
<organism evidence="7 8">
    <name type="scientific">Stylophora pistillata</name>
    <name type="common">Smooth cauliflower coral</name>
    <dbReference type="NCBI Taxonomy" id="50429"/>
    <lineage>
        <taxon>Eukaryota</taxon>
        <taxon>Metazoa</taxon>
        <taxon>Cnidaria</taxon>
        <taxon>Anthozoa</taxon>
        <taxon>Hexacorallia</taxon>
        <taxon>Scleractinia</taxon>
        <taxon>Astrocoeniina</taxon>
        <taxon>Pocilloporidae</taxon>
        <taxon>Stylophora</taxon>
    </lineage>
</organism>
<evidence type="ECO:0000256" key="4">
    <source>
        <dbReference type="ARBA" id="ARBA00026121"/>
    </source>
</evidence>
<evidence type="ECO:0000256" key="5">
    <source>
        <dbReference type="SAM" id="MobiDB-lite"/>
    </source>
</evidence>
<evidence type="ECO:0000256" key="2">
    <source>
        <dbReference type="ARBA" id="ARBA00022832"/>
    </source>
</evidence>
<feature type="region of interest" description="Disordered" evidence="5">
    <location>
        <begin position="43"/>
        <end position="64"/>
    </location>
</feature>